<dbReference type="GO" id="GO:1901909">
    <property type="term" value="P:diadenosine hexaphosphate catabolic process"/>
    <property type="evidence" value="ECO:0007669"/>
    <property type="project" value="TreeGrafter"/>
</dbReference>
<accession>A0AAF0F021</accession>
<evidence type="ECO:0000256" key="2">
    <source>
        <dbReference type="ARBA" id="ARBA00022801"/>
    </source>
</evidence>
<dbReference type="InterPro" id="IPR020084">
    <property type="entry name" value="NUDIX_hydrolase_CS"/>
</dbReference>
<feature type="domain" description="Nudix hydrolase" evidence="4">
    <location>
        <begin position="9"/>
        <end position="163"/>
    </location>
</feature>
<dbReference type="Proteomes" id="UP001217754">
    <property type="component" value="Chromosome 6"/>
</dbReference>
<evidence type="ECO:0000256" key="3">
    <source>
        <dbReference type="RuleBase" id="RU003476"/>
    </source>
</evidence>
<comment type="similarity">
    <text evidence="3">Belongs to the Nudix hydrolase family.</text>
</comment>
<dbReference type="GO" id="GO:0005634">
    <property type="term" value="C:nucleus"/>
    <property type="evidence" value="ECO:0007669"/>
    <property type="project" value="TreeGrafter"/>
</dbReference>
<dbReference type="InterPro" id="IPR020476">
    <property type="entry name" value="Nudix_hydrolase"/>
</dbReference>
<dbReference type="EC" id="3.6.1.52" evidence="5"/>
<organism evidence="5 6">
    <name type="scientific">Malassezia japonica</name>
    <dbReference type="NCBI Taxonomy" id="223818"/>
    <lineage>
        <taxon>Eukaryota</taxon>
        <taxon>Fungi</taxon>
        <taxon>Dikarya</taxon>
        <taxon>Basidiomycota</taxon>
        <taxon>Ustilaginomycotina</taxon>
        <taxon>Malasseziomycetes</taxon>
        <taxon>Malasseziales</taxon>
        <taxon>Malasseziaceae</taxon>
        <taxon>Malassezia</taxon>
    </lineage>
</organism>
<keyword evidence="1" id="KW-0479">Metal-binding</keyword>
<dbReference type="PROSITE" id="PS00893">
    <property type="entry name" value="NUDIX_BOX"/>
    <property type="match status" value="1"/>
</dbReference>
<dbReference type="SUPFAM" id="SSF55811">
    <property type="entry name" value="Nudix"/>
    <property type="match status" value="1"/>
</dbReference>
<dbReference type="InterPro" id="IPR000086">
    <property type="entry name" value="NUDIX_hydrolase_dom"/>
</dbReference>
<dbReference type="PANTHER" id="PTHR12629">
    <property type="entry name" value="DIPHOSPHOINOSITOL POLYPHOSPHATE PHOSPHOHYDROLASE"/>
    <property type="match status" value="1"/>
</dbReference>
<dbReference type="GO" id="GO:0008486">
    <property type="term" value="F:diphosphoinositol-polyphosphate diphosphatase activity"/>
    <property type="evidence" value="ECO:0007669"/>
    <property type="project" value="UniProtKB-EC"/>
</dbReference>
<dbReference type="RefSeq" id="XP_060123160.1">
    <property type="nucleotide sequence ID" value="XM_060267177.1"/>
</dbReference>
<dbReference type="EMBL" id="CP119963">
    <property type="protein sequence ID" value="WFD40263.1"/>
    <property type="molecule type" value="Genomic_DNA"/>
</dbReference>
<dbReference type="GO" id="GO:0005737">
    <property type="term" value="C:cytoplasm"/>
    <property type="evidence" value="ECO:0007669"/>
    <property type="project" value="TreeGrafter"/>
</dbReference>
<evidence type="ECO:0000313" key="6">
    <source>
        <dbReference type="Proteomes" id="UP001217754"/>
    </source>
</evidence>
<dbReference type="GeneID" id="85226900"/>
<dbReference type="GO" id="GO:0071543">
    <property type="term" value="P:diphosphoinositol polyphosphate metabolic process"/>
    <property type="evidence" value="ECO:0007669"/>
    <property type="project" value="TreeGrafter"/>
</dbReference>
<keyword evidence="6" id="KW-1185">Reference proteome</keyword>
<dbReference type="GO" id="GO:1901911">
    <property type="term" value="P:adenosine 5'-(hexahydrogen pentaphosphate) catabolic process"/>
    <property type="evidence" value="ECO:0007669"/>
    <property type="project" value="TreeGrafter"/>
</dbReference>
<evidence type="ECO:0000256" key="1">
    <source>
        <dbReference type="ARBA" id="ARBA00022723"/>
    </source>
</evidence>
<dbReference type="GO" id="GO:0046872">
    <property type="term" value="F:metal ion binding"/>
    <property type="evidence" value="ECO:0007669"/>
    <property type="project" value="UniProtKB-KW"/>
</dbReference>
<name>A0AAF0F021_9BASI</name>
<dbReference type="GO" id="GO:0000298">
    <property type="term" value="F:endopolyphosphatase activity"/>
    <property type="evidence" value="ECO:0007669"/>
    <property type="project" value="TreeGrafter"/>
</dbReference>
<keyword evidence="2 3" id="KW-0378">Hydrolase</keyword>
<dbReference type="PANTHER" id="PTHR12629:SF0">
    <property type="entry name" value="DIPHOSPHOINOSITOL-POLYPHOSPHATE DIPHOSPHATASE"/>
    <property type="match status" value="1"/>
</dbReference>
<dbReference type="AlphaFoldDB" id="A0AAF0F021"/>
<dbReference type="GO" id="GO:0034432">
    <property type="term" value="F:bis(5'-adenosyl)-pentaphosphatase activity"/>
    <property type="evidence" value="ECO:0007669"/>
    <property type="project" value="TreeGrafter"/>
</dbReference>
<gene>
    <name evidence="5" type="ORF">MJAP1_003249</name>
</gene>
<reference evidence="5" key="1">
    <citation type="submission" date="2023-03" db="EMBL/GenBank/DDBJ databases">
        <title>Mating type loci evolution in Malassezia.</title>
        <authorList>
            <person name="Coelho M.A."/>
        </authorList>
    </citation>
    <scope>NUCLEOTIDE SEQUENCE</scope>
    <source>
        <strain evidence="5">CBS 9431</strain>
    </source>
</reference>
<dbReference type="Pfam" id="PF00293">
    <property type="entry name" value="NUDIX"/>
    <property type="match status" value="1"/>
</dbReference>
<protein>
    <submittedName>
        <fullName evidence="5">Diphosphoinositol-polyphosphate diphosphatase</fullName>
        <ecNumber evidence="5">3.6.1.52</ecNumber>
    </submittedName>
</protein>
<evidence type="ECO:0000259" key="4">
    <source>
        <dbReference type="PROSITE" id="PS51462"/>
    </source>
</evidence>
<dbReference type="Gene3D" id="3.90.79.10">
    <property type="entry name" value="Nucleoside Triphosphate Pyrophosphohydrolase"/>
    <property type="match status" value="1"/>
</dbReference>
<evidence type="ECO:0000313" key="5">
    <source>
        <dbReference type="EMBL" id="WFD40263.1"/>
    </source>
</evidence>
<dbReference type="GO" id="GO:0034431">
    <property type="term" value="F:bis(5'-adenosyl)-hexaphosphatase activity"/>
    <property type="evidence" value="ECO:0007669"/>
    <property type="project" value="TreeGrafter"/>
</dbReference>
<sequence>MGASKPATPRHVAIAVAVQSDKPDLSDAKVCIVSSRKHKHAFVLPKGGVESGESAREAAQRELWEEAGVRAPLPVPAWVPVSGAELSLRDTKAHAKSPTADANDAAFVPSTVYTVHEFQVTSDAAAAHWLESDERTREFVPWQEARARVAWRRGMADALDRAYFVQRTQGI</sequence>
<dbReference type="PRINTS" id="PR00502">
    <property type="entry name" value="NUDIXFAMILY"/>
</dbReference>
<dbReference type="GO" id="GO:1901907">
    <property type="term" value="P:diadenosine pentaphosphate catabolic process"/>
    <property type="evidence" value="ECO:0007669"/>
    <property type="project" value="TreeGrafter"/>
</dbReference>
<proteinExistence type="inferred from homology"/>
<dbReference type="PROSITE" id="PS51462">
    <property type="entry name" value="NUDIX"/>
    <property type="match status" value="1"/>
</dbReference>
<dbReference type="InterPro" id="IPR015797">
    <property type="entry name" value="NUDIX_hydrolase-like_dom_sf"/>
</dbReference>